<dbReference type="SUPFAM" id="SSF53850">
    <property type="entry name" value="Periplasmic binding protein-like II"/>
    <property type="match status" value="1"/>
</dbReference>
<dbReference type="KEGG" id="salh:HMF8227_01764"/>
<name>A0A2S2E5I9_9ALTE</name>
<dbReference type="Gene3D" id="3.40.190.10">
    <property type="entry name" value="Periplasmic binding protein-like II"/>
    <property type="match status" value="2"/>
</dbReference>
<dbReference type="AlphaFoldDB" id="A0A2S2E5I9"/>
<dbReference type="OrthoDB" id="547680at2"/>
<dbReference type="Proteomes" id="UP000245728">
    <property type="component" value="Chromosome"/>
</dbReference>
<reference evidence="1 2" key="1">
    <citation type="submission" date="2018-05" db="EMBL/GenBank/DDBJ databases">
        <title>Salinimonas sp. HMF8227 Genome sequencing and assembly.</title>
        <authorList>
            <person name="Kang H."/>
            <person name="Kang J."/>
            <person name="Cha I."/>
            <person name="Kim H."/>
            <person name="Joh K."/>
        </authorList>
    </citation>
    <scope>NUCLEOTIDE SEQUENCE [LARGE SCALE GENOMIC DNA]</scope>
    <source>
        <strain evidence="1 2">HMF8227</strain>
    </source>
</reference>
<evidence type="ECO:0000313" key="1">
    <source>
        <dbReference type="EMBL" id="AWL12237.1"/>
    </source>
</evidence>
<dbReference type="EMBL" id="CP029347">
    <property type="protein sequence ID" value="AWL12237.1"/>
    <property type="molecule type" value="Genomic_DNA"/>
</dbReference>
<dbReference type="RefSeq" id="WP_109339832.1">
    <property type="nucleotide sequence ID" value="NZ_CP029347.1"/>
</dbReference>
<evidence type="ECO:0008006" key="3">
    <source>
        <dbReference type="Google" id="ProtNLM"/>
    </source>
</evidence>
<keyword evidence="2" id="KW-1185">Reference proteome</keyword>
<proteinExistence type="predicted"/>
<sequence length="290" mass="33048">MMVLLVGVFTVSATQAASMDVLYVPEPRSDLDQSHGYHTRLLKMALTAASGGRSVPRIESRGSMVESRAEKELAQGTLIDVFWMGTDRYKEQQLRAIRIPTTRGLIGFRKFIIRQDSVSHFEQIDSLKDLSQKVACQGNDWPDTTILVRAGLPVTTTPIYESLFKMVQLGRCDYFPRGYHDHQQELALRSDQYPELTNYEGIMLHYPFAVYFFTAKDDPQLANWIESGLEALIDNGQLLALMKRHPLTRAAFPLNANPPQHLFSIDNPTLPTDTAYQDSRYWFQPEAFRL</sequence>
<gene>
    <name evidence="1" type="ORF">HMF8227_01764</name>
</gene>
<organism evidence="1 2">
    <name type="scientific">Saliniradius amylolyticus</name>
    <dbReference type="NCBI Taxonomy" id="2183582"/>
    <lineage>
        <taxon>Bacteria</taxon>
        <taxon>Pseudomonadati</taxon>
        <taxon>Pseudomonadota</taxon>
        <taxon>Gammaproteobacteria</taxon>
        <taxon>Alteromonadales</taxon>
        <taxon>Alteromonadaceae</taxon>
        <taxon>Saliniradius</taxon>
    </lineage>
</organism>
<protein>
    <recommendedName>
        <fullName evidence="3">Solute-binding protein family 3/N-terminal domain-containing protein</fullName>
    </recommendedName>
</protein>
<accession>A0A2S2E5I9</accession>
<evidence type="ECO:0000313" key="2">
    <source>
        <dbReference type="Proteomes" id="UP000245728"/>
    </source>
</evidence>